<evidence type="ECO:0000259" key="7">
    <source>
        <dbReference type="PROSITE" id="PS51387"/>
    </source>
</evidence>
<comment type="catalytic activity">
    <reaction evidence="5 6">
        <text>(R)-lactate + a quinone = a quinol + pyruvate</text>
        <dbReference type="Rhea" id="RHEA:51468"/>
        <dbReference type="ChEBI" id="CHEBI:15361"/>
        <dbReference type="ChEBI" id="CHEBI:16004"/>
        <dbReference type="ChEBI" id="CHEBI:24646"/>
        <dbReference type="ChEBI" id="CHEBI:132124"/>
        <dbReference type="EC" id="1.1.5.12"/>
    </reaction>
</comment>
<evidence type="ECO:0000256" key="3">
    <source>
        <dbReference type="ARBA" id="ARBA00022827"/>
    </source>
</evidence>
<keyword evidence="5" id="KW-0997">Cell inner membrane</keyword>
<dbReference type="PIRSF" id="PIRSF000101">
    <property type="entry name" value="D-lactate_dh"/>
    <property type="match status" value="1"/>
</dbReference>
<evidence type="ECO:0000256" key="1">
    <source>
        <dbReference type="ARBA" id="ARBA00001974"/>
    </source>
</evidence>
<dbReference type="Pfam" id="PF09330">
    <property type="entry name" value="Lact-deh-memb"/>
    <property type="match status" value="1"/>
</dbReference>
<evidence type="ECO:0000313" key="8">
    <source>
        <dbReference type="EMBL" id="MFC3202282.1"/>
    </source>
</evidence>
<gene>
    <name evidence="5 8" type="primary">dld</name>
    <name evidence="8" type="ORF">ACFOEW_10680</name>
</gene>
<keyword evidence="9" id="KW-1185">Reference proteome</keyword>
<keyword evidence="3 5" id="KW-0274">FAD</keyword>
<keyword evidence="5" id="KW-1003">Cell membrane</keyword>
<dbReference type="InterPro" id="IPR016164">
    <property type="entry name" value="FAD-linked_Oxase-like_C"/>
</dbReference>
<dbReference type="Gene3D" id="3.30.43.10">
    <property type="entry name" value="Uridine Diphospho-n-acetylenolpyruvylglucosamine Reductase, domain 2"/>
    <property type="match status" value="1"/>
</dbReference>
<dbReference type="SUPFAM" id="SSF55103">
    <property type="entry name" value="FAD-linked oxidases, C-terminal domain"/>
    <property type="match status" value="1"/>
</dbReference>
<organism evidence="8 9">
    <name type="scientific">Alteromonas oceani</name>
    <dbReference type="NCBI Taxonomy" id="2071609"/>
    <lineage>
        <taxon>Bacteria</taxon>
        <taxon>Pseudomonadati</taxon>
        <taxon>Pseudomonadota</taxon>
        <taxon>Gammaproteobacteria</taxon>
        <taxon>Alteromonadales</taxon>
        <taxon>Alteromonadaceae</taxon>
        <taxon>Alteromonas/Salinimonas group</taxon>
        <taxon>Alteromonas</taxon>
    </lineage>
</organism>
<dbReference type="EMBL" id="JBHRSX010000021">
    <property type="protein sequence ID" value="MFC3202282.1"/>
    <property type="molecule type" value="Genomic_DNA"/>
</dbReference>
<dbReference type="Gene3D" id="3.30.1370.20">
    <property type="entry name" value="D-lactate dehydrogenase, cap domain, subdomain 2"/>
    <property type="match status" value="1"/>
</dbReference>
<proteinExistence type="inferred from homology"/>
<evidence type="ECO:0000313" key="9">
    <source>
        <dbReference type="Proteomes" id="UP001595477"/>
    </source>
</evidence>
<dbReference type="InterPro" id="IPR016173">
    <property type="entry name" value="D-lactate_DH_C-sub2"/>
</dbReference>
<evidence type="ECO:0000256" key="5">
    <source>
        <dbReference type="HAMAP-Rule" id="MF_02092"/>
    </source>
</evidence>
<comment type="caution">
    <text evidence="8">The sequence shown here is derived from an EMBL/GenBank/DDBJ whole genome shotgun (WGS) entry which is preliminary data.</text>
</comment>
<keyword evidence="4 5" id="KW-0560">Oxidoreductase</keyword>
<dbReference type="InterPro" id="IPR015409">
    <property type="entry name" value="Lactate_DH_C"/>
</dbReference>
<evidence type="ECO:0000256" key="2">
    <source>
        <dbReference type="ARBA" id="ARBA00022630"/>
    </source>
</evidence>
<dbReference type="GO" id="GO:0008720">
    <property type="term" value="F:D-lactate dehydrogenase (NAD+) activity"/>
    <property type="evidence" value="ECO:0007669"/>
    <property type="project" value="UniProtKB-EC"/>
</dbReference>
<dbReference type="InterPro" id="IPR051264">
    <property type="entry name" value="FAD-oxidored/transferase_4"/>
</dbReference>
<dbReference type="InterPro" id="IPR016167">
    <property type="entry name" value="FAD-bd_PCMH_sub1"/>
</dbReference>
<comment type="function">
    <text evidence="5 6">Catalyzes the oxidation of D-lactate to pyruvate.</text>
</comment>
<dbReference type="Gene3D" id="3.30.70.610">
    <property type="entry name" value="D-lactate dehydrogenase, cap domain, subdomain 1"/>
    <property type="match status" value="2"/>
</dbReference>
<dbReference type="PANTHER" id="PTHR43716">
    <property type="entry name" value="D-2-HYDROXYGLUTARATE DEHYDROGENASE, MITOCHONDRIAL"/>
    <property type="match status" value="1"/>
</dbReference>
<protein>
    <recommendedName>
        <fullName evidence="5">Quinone-dependent D-lactate dehydrogenase</fullName>
        <ecNumber evidence="5">1.1.5.12</ecNumber>
    </recommendedName>
    <alternativeName>
        <fullName evidence="5">D-lactate dehydrogenase</fullName>
        <shortName evidence="5">D-LDH</shortName>
    </alternativeName>
</protein>
<dbReference type="RefSeq" id="WP_123323245.1">
    <property type="nucleotide sequence ID" value="NZ_JBHRSX010000021.1"/>
</dbReference>
<feature type="domain" description="FAD-binding PCMH-type" evidence="7">
    <location>
        <begin position="36"/>
        <end position="228"/>
    </location>
</feature>
<sequence>MSQSPILSQFIQLLGEDKVATGDRRTEHYRSGWRSGSGTALAVLFPDSLLSLWQALQICVDNNCIIIMQAAKTGLTEGSTPSGDDYDREVVVINTLAMDNLVVLGNGEQVLSFPGTTLHKLETTLKPLRRAPHSVIGSSCLGASIVGGVANNSGGALVKRGPAYTELALFAQVTAEGKLELVNHLDIELGDTPQEILTNLESGNFDHATTASDKKASASDYAERLRDVEADSPSRFNADTSRLFEASGCAGKLAVFAVRLDTFAVAKQEKTFYIGTNNPDTLTRLRRHILAEFTHLPEVGEYIHRDIFDIAAKYGKDTFLSVKHLGTDRLPKMFALKGRIDAVLNKVSFVPDFLTDRLMQGVSGLLREHLPDRMLEYREKYEHHLILKMSDEGIAEAQAFLPVFFDNNEQVGGFFECTERESGSAFLHRFAAAGAAVRYQLLHQKEVGDILALDIALRRNEHDWVEKLPESLADKIDKSLYYGHFFCHVFHQDYVLKKGVDAKEVKAEMLRILDSRGAKYPAEHNVGHLYKAEEGLAAFYQRIDPTNTFNPGVGKLEKHKRNCSCC</sequence>
<keyword evidence="2 5" id="KW-0285">Flavoprotein</keyword>
<dbReference type="Pfam" id="PF01565">
    <property type="entry name" value="FAD_binding_4"/>
    <property type="match status" value="1"/>
</dbReference>
<keyword evidence="5 6" id="KW-0874">Quinone</keyword>
<evidence type="ECO:0000256" key="4">
    <source>
        <dbReference type="ARBA" id="ARBA00023002"/>
    </source>
</evidence>
<reference evidence="9" key="1">
    <citation type="journal article" date="2019" name="Int. J. Syst. Evol. Microbiol.">
        <title>The Global Catalogue of Microorganisms (GCM) 10K type strain sequencing project: providing services to taxonomists for standard genome sequencing and annotation.</title>
        <authorList>
            <consortium name="The Broad Institute Genomics Platform"/>
            <consortium name="The Broad Institute Genome Sequencing Center for Infectious Disease"/>
            <person name="Wu L."/>
            <person name="Ma J."/>
        </authorList>
    </citation>
    <scope>NUCLEOTIDE SEQUENCE [LARGE SCALE GENOMIC DNA]</scope>
    <source>
        <strain evidence="9">KCTC 52449</strain>
    </source>
</reference>
<dbReference type="InterPro" id="IPR036318">
    <property type="entry name" value="FAD-bd_PCMH-like_sf"/>
</dbReference>
<dbReference type="InterPro" id="IPR016172">
    <property type="entry name" value="D-lactate_DH_C-sub1"/>
</dbReference>
<feature type="binding site" evidence="5">
    <location>
        <position position="255"/>
    </location>
    <ligand>
        <name>FAD</name>
        <dbReference type="ChEBI" id="CHEBI:57692"/>
    </ligand>
</feature>
<feature type="binding site" evidence="5">
    <location>
        <begin position="78"/>
        <end position="79"/>
    </location>
    <ligand>
        <name>FAD</name>
        <dbReference type="ChEBI" id="CHEBI:57692"/>
    </ligand>
</feature>
<dbReference type="Gene3D" id="3.30.465.10">
    <property type="match status" value="1"/>
</dbReference>
<feature type="binding site" evidence="5">
    <location>
        <position position="154"/>
    </location>
    <ligand>
        <name>FAD</name>
        <dbReference type="ChEBI" id="CHEBI:57692"/>
    </ligand>
</feature>
<feature type="binding site" evidence="5">
    <location>
        <position position="137"/>
    </location>
    <ligand>
        <name>FAD</name>
        <dbReference type="ChEBI" id="CHEBI:57692"/>
    </ligand>
</feature>
<feature type="binding site" evidence="5">
    <location>
        <begin position="70"/>
        <end position="74"/>
    </location>
    <ligand>
        <name>FAD</name>
        <dbReference type="ChEBI" id="CHEBI:57692"/>
    </ligand>
</feature>
<keyword evidence="5" id="KW-0472">Membrane</keyword>
<feature type="binding site" evidence="5">
    <location>
        <position position="144"/>
    </location>
    <ligand>
        <name>FAD</name>
        <dbReference type="ChEBI" id="CHEBI:57692"/>
    </ligand>
</feature>
<dbReference type="InterPro" id="IPR006094">
    <property type="entry name" value="Oxid_FAD_bind_N"/>
</dbReference>
<dbReference type="Proteomes" id="UP001595477">
    <property type="component" value="Unassembled WGS sequence"/>
</dbReference>
<comment type="cofactor">
    <cofactor evidence="1 5 6">
        <name>FAD</name>
        <dbReference type="ChEBI" id="CHEBI:57692"/>
    </cofactor>
</comment>
<dbReference type="EC" id="1.1.5.12" evidence="5"/>
<dbReference type="HAMAP" id="MF_02092">
    <property type="entry name" value="DLDH_Dld"/>
    <property type="match status" value="1"/>
</dbReference>
<dbReference type="InterPro" id="IPR016166">
    <property type="entry name" value="FAD-bd_PCMH"/>
</dbReference>
<dbReference type="InterPro" id="IPR016169">
    <property type="entry name" value="FAD-bd_PCMH_sub2"/>
</dbReference>
<dbReference type="PANTHER" id="PTHR43716:SF1">
    <property type="entry name" value="D-2-HYDROXYGLUTARATE DEHYDROGENASE, MITOCHONDRIAL"/>
    <property type="match status" value="1"/>
</dbReference>
<name>A0ABV7JYQ2_9ALTE</name>
<dbReference type="SUPFAM" id="SSF56176">
    <property type="entry name" value="FAD-binding/transporter-associated domain-like"/>
    <property type="match status" value="1"/>
</dbReference>
<dbReference type="NCBIfam" id="NF008387">
    <property type="entry name" value="PRK11183.1"/>
    <property type="match status" value="1"/>
</dbReference>
<comment type="subcellular location">
    <subcellularLocation>
        <location evidence="5">Cell inner membrane</location>
        <topology evidence="5">Peripheral membrane protein</topology>
        <orientation evidence="5">Cytoplasmic side</orientation>
    </subcellularLocation>
</comment>
<dbReference type="PROSITE" id="PS51387">
    <property type="entry name" value="FAD_PCMH"/>
    <property type="match status" value="1"/>
</dbReference>
<comment type="similarity">
    <text evidence="5">Belongs to the quinone-dependent D-lactate dehydrogenase family.</text>
</comment>
<evidence type="ECO:0000256" key="6">
    <source>
        <dbReference type="PIRNR" id="PIRNR000101"/>
    </source>
</evidence>
<dbReference type="InterPro" id="IPR012256">
    <property type="entry name" value="D_lactate_DH"/>
</dbReference>
<accession>A0ABV7JYQ2</accession>